<dbReference type="AlphaFoldDB" id="A0A9X2BSE1"/>
<sequence>MKIKFGLVLLIFIFVFVGCNSNPKQETDNKISKEMISLQGQSDHWTANYTIRETEKSSEASKYLLQCTIEPRNSKELIFDVAYNIASPSNVSQLSGTITSETDSYLSDKVISPSIDTNFLPRKGEDIIITIKWNKKFEEKIVLTP</sequence>
<accession>A0A9X2BSE1</accession>
<proteinExistence type="predicted"/>
<dbReference type="RefSeq" id="WP_248550875.1">
    <property type="nucleotide sequence ID" value="NZ_JALPRK010000003.1"/>
</dbReference>
<evidence type="ECO:0000313" key="2">
    <source>
        <dbReference type="Proteomes" id="UP001139534"/>
    </source>
</evidence>
<gene>
    <name evidence="1" type="ORF">M0651_05695</name>
</gene>
<dbReference type="PROSITE" id="PS51257">
    <property type="entry name" value="PROKAR_LIPOPROTEIN"/>
    <property type="match status" value="1"/>
</dbReference>
<dbReference type="EMBL" id="JALPRK010000003">
    <property type="protein sequence ID" value="MCK8486666.1"/>
    <property type="molecule type" value="Genomic_DNA"/>
</dbReference>
<dbReference type="Proteomes" id="UP001139534">
    <property type="component" value="Unassembled WGS sequence"/>
</dbReference>
<name>A0A9X2BSE1_9BACL</name>
<organism evidence="1 2">
    <name type="scientific">Paenibacillus mellifer</name>
    <dbReference type="NCBI Taxonomy" id="2937794"/>
    <lineage>
        <taxon>Bacteria</taxon>
        <taxon>Bacillati</taxon>
        <taxon>Bacillota</taxon>
        <taxon>Bacilli</taxon>
        <taxon>Bacillales</taxon>
        <taxon>Paenibacillaceae</taxon>
        <taxon>Paenibacillus</taxon>
    </lineage>
</organism>
<evidence type="ECO:0000313" key="1">
    <source>
        <dbReference type="EMBL" id="MCK8486666.1"/>
    </source>
</evidence>
<keyword evidence="2" id="KW-1185">Reference proteome</keyword>
<evidence type="ECO:0008006" key="3">
    <source>
        <dbReference type="Google" id="ProtNLM"/>
    </source>
</evidence>
<reference evidence="1" key="1">
    <citation type="submission" date="2022-04" db="EMBL/GenBank/DDBJ databases">
        <authorList>
            <person name="Seo M.-J."/>
        </authorList>
    </citation>
    <scope>NUCLEOTIDE SEQUENCE</scope>
    <source>
        <strain evidence="1">MBLB2552</strain>
    </source>
</reference>
<comment type="caution">
    <text evidence="1">The sequence shown here is derived from an EMBL/GenBank/DDBJ whole genome shotgun (WGS) entry which is preliminary data.</text>
</comment>
<protein>
    <recommendedName>
        <fullName evidence="3">Lipoprotein</fullName>
    </recommendedName>
</protein>